<dbReference type="Proteomes" id="UP000594260">
    <property type="component" value="Unplaced"/>
</dbReference>
<dbReference type="EnsemblMetazoa" id="XM_022792882">
    <property type="protein sequence ID" value="XP_022648617"/>
    <property type="gene ID" value="LOC111245077"/>
</dbReference>
<dbReference type="KEGG" id="vde:111245077"/>
<evidence type="ECO:0000256" key="1">
    <source>
        <dbReference type="ARBA" id="ARBA00004167"/>
    </source>
</evidence>
<dbReference type="RefSeq" id="XP_022648617.1">
    <property type="nucleotide sequence ID" value="XM_022792882.1"/>
</dbReference>
<dbReference type="PANTHER" id="PTHR24365">
    <property type="entry name" value="TOLL-LIKE RECEPTOR"/>
    <property type="match status" value="1"/>
</dbReference>
<keyword evidence="4 6" id="KW-1133">Transmembrane helix</keyword>
<keyword evidence="8" id="KW-1185">Reference proteome</keyword>
<dbReference type="AlphaFoldDB" id="A0A7M7J966"/>
<feature type="transmembrane region" description="Helical" evidence="6">
    <location>
        <begin position="358"/>
        <end position="382"/>
    </location>
</feature>
<dbReference type="InParanoid" id="A0A7M7J966"/>
<name>A0A7M7J966_VARDE</name>
<evidence type="ECO:0000256" key="2">
    <source>
        <dbReference type="ARBA" id="ARBA00022692"/>
    </source>
</evidence>
<keyword evidence="5 6" id="KW-0472">Membrane</keyword>
<evidence type="ECO:0000256" key="6">
    <source>
        <dbReference type="SAM" id="Phobius"/>
    </source>
</evidence>
<dbReference type="Gene3D" id="3.80.10.10">
    <property type="entry name" value="Ribonuclease Inhibitor"/>
    <property type="match status" value="1"/>
</dbReference>
<dbReference type="SUPFAM" id="SSF52058">
    <property type="entry name" value="L domain-like"/>
    <property type="match status" value="1"/>
</dbReference>
<proteinExistence type="predicted"/>
<dbReference type="GO" id="GO:0038023">
    <property type="term" value="F:signaling receptor activity"/>
    <property type="evidence" value="ECO:0007669"/>
    <property type="project" value="TreeGrafter"/>
</dbReference>
<keyword evidence="2 6" id="KW-0812">Transmembrane</keyword>
<dbReference type="GeneID" id="111245077"/>
<dbReference type="InterPro" id="IPR032675">
    <property type="entry name" value="LRR_dom_sf"/>
</dbReference>
<evidence type="ECO:0000256" key="5">
    <source>
        <dbReference type="ARBA" id="ARBA00023136"/>
    </source>
</evidence>
<keyword evidence="3" id="KW-0732">Signal</keyword>
<evidence type="ECO:0000313" key="8">
    <source>
        <dbReference type="Proteomes" id="UP000594260"/>
    </source>
</evidence>
<comment type="subcellular location">
    <subcellularLocation>
        <location evidence="1">Membrane</location>
        <topology evidence="1">Single-pass membrane protein</topology>
    </subcellularLocation>
</comment>
<evidence type="ECO:0000313" key="7">
    <source>
        <dbReference type="EnsemblMetazoa" id="XP_022648617"/>
    </source>
</evidence>
<accession>A0A7M7J966</accession>
<protein>
    <submittedName>
        <fullName evidence="7">Uncharacterized protein</fullName>
    </submittedName>
</protein>
<evidence type="ECO:0000256" key="3">
    <source>
        <dbReference type="ARBA" id="ARBA00022729"/>
    </source>
</evidence>
<dbReference type="GO" id="GO:0007165">
    <property type="term" value="P:signal transduction"/>
    <property type="evidence" value="ECO:0007669"/>
    <property type="project" value="TreeGrafter"/>
</dbReference>
<dbReference type="OrthoDB" id="72369at2759"/>
<reference evidence="7" key="1">
    <citation type="submission" date="2021-01" db="UniProtKB">
        <authorList>
            <consortium name="EnsemblMetazoa"/>
        </authorList>
    </citation>
    <scope>IDENTIFICATION</scope>
</reference>
<dbReference type="PANTHER" id="PTHR24365:SF541">
    <property type="entry name" value="PROTEIN TOLL-RELATED"/>
    <property type="match status" value="1"/>
</dbReference>
<dbReference type="GO" id="GO:0005886">
    <property type="term" value="C:plasma membrane"/>
    <property type="evidence" value="ECO:0007669"/>
    <property type="project" value="TreeGrafter"/>
</dbReference>
<sequence>MASLLSLCGSQLQDMVRLAHCHGLFIEEEPHRRRSVLAGLVMLATALVESLADKSCLPKNVLLPLGCRCYSGPRITCKGAKDSSTVDQIVKTIGNVALKELNLSEATLTSLPTSVCEVNVEELVLSHSKLRSLGRLTNCNFSSFSLDNTTIEKADKMFRSLREVPALMQLSFLRMELDLNDIGQLSHLLQLNFYKCNFTLGNYLRPLNSLIELQIVESNIKSIMLKRDQLPDSPDELKLLRIIGLGLHSLPENLLMGMTLLQKLDISKNHLVDLQESGFISFHGTLIMQGNPWHCDDLVWLRRRAAAGSIRLFNSGRVACATPPGTHFDQIQLPKESQEEKLWKSPLHHMALTNRGDFGFPITLCFVVAAIAALGLLGRVAIKKRQTIIDMNSNSLCVTEKNNIASSMESVQSDTGRLL</sequence>
<organism evidence="7 8">
    <name type="scientific">Varroa destructor</name>
    <name type="common">Honeybee mite</name>
    <dbReference type="NCBI Taxonomy" id="109461"/>
    <lineage>
        <taxon>Eukaryota</taxon>
        <taxon>Metazoa</taxon>
        <taxon>Ecdysozoa</taxon>
        <taxon>Arthropoda</taxon>
        <taxon>Chelicerata</taxon>
        <taxon>Arachnida</taxon>
        <taxon>Acari</taxon>
        <taxon>Parasitiformes</taxon>
        <taxon>Mesostigmata</taxon>
        <taxon>Gamasina</taxon>
        <taxon>Dermanyssoidea</taxon>
        <taxon>Varroidae</taxon>
        <taxon>Varroa</taxon>
    </lineage>
</organism>
<evidence type="ECO:0000256" key="4">
    <source>
        <dbReference type="ARBA" id="ARBA00022989"/>
    </source>
</evidence>